<evidence type="ECO:0000313" key="2">
    <source>
        <dbReference type="Proteomes" id="UP001519654"/>
    </source>
</evidence>
<evidence type="ECO:0008006" key="3">
    <source>
        <dbReference type="Google" id="ProtNLM"/>
    </source>
</evidence>
<proteinExistence type="predicted"/>
<evidence type="ECO:0000313" key="1">
    <source>
        <dbReference type="EMBL" id="MBU2670260.1"/>
    </source>
</evidence>
<sequence length="120" mass="13080">MMRMSMFCRRERRKLMSALTISWPILIRPGTAAAPKPVDIAIAISTTWVNAAMTMLYWVDSESRANLYAASPSEVEICAPVGTFLVMSPWNCANAVAAGPLRLPLSALPRLAVAPRPFSS</sequence>
<keyword evidence="2" id="KW-1185">Reference proteome</keyword>
<dbReference type="EMBL" id="JAHKKG010000018">
    <property type="protein sequence ID" value="MBU2670260.1"/>
    <property type="molecule type" value="Genomic_DNA"/>
</dbReference>
<reference evidence="1 2" key="1">
    <citation type="submission" date="2021-06" db="EMBL/GenBank/DDBJ databases">
        <title>Actinoplanes lichenicola sp. nov., and Actinoplanes ovalisporus sp. nov., isolated from lichen in Thailand.</title>
        <authorList>
            <person name="Saeng-In P."/>
            <person name="Kanchanasin P."/>
            <person name="Yuki M."/>
            <person name="Kudo T."/>
            <person name="Ohkuma M."/>
            <person name="Phongsopitanun W."/>
            <person name="Tanasupawat S."/>
        </authorList>
    </citation>
    <scope>NUCLEOTIDE SEQUENCE [LARGE SCALE GENOMIC DNA]</scope>
    <source>
        <strain evidence="1 2">NBRC 110975</strain>
    </source>
</reference>
<comment type="caution">
    <text evidence="1">The sequence shown here is derived from an EMBL/GenBank/DDBJ whole genome shotgun (WGS) entry which is preliminary data.</text>
</comment>
<gene>
    <name evidence="1" type="ORF">KOI35_42840</name>
</gene>
<protein>
    <recommendedName>
        <fullName evidence="3">Secreted protein</fullName>
    </recommendedName>
</protein>
<accession>A0ABS5Z703</accession>
<name>A0ABS5Z703_9ACTN</name>
<organism evidence="1 2">
    <name type="scientific">Paractinoplanes bogorensis</name>
    <dbReference type="NCBI Taxonomy" id="1610840"/>
    <lineage>
        <taxon>Bacteria</taxon>
        <taxon>Bacillati</taxon>
        <taxon>Actinomycetota</taxon>
        <taxon>Actinomycetes</taxon>
        <taxon>Micromonosporales</taxon>
        <taxon>Micromonosporaceae</taxon>
        <taxon>Paractinoplanes</taxon>
    </lineage>
</organism>
<dbReference type="Proteomes" id="UP001519654">
    <property type="component" value="Unassembled WGS sequence"/>
</dbReference>